<proteinExistence type="predicted"/>
<sequence length="299" mass="33174">MSKHLPLREAVLSWLEHAHHLPTTPHAITDEALTDLPEWEALEEAVSTAAPGNEHPDLYAKVNGDRIPNYRILLGESGLGAATRLIAQGTDVPKAEVADSFVAFCAHPAPVPERWLLLNGDFPRGTRLRLGQHTLQTFTEEDLRQVVPMPAVHGLRPGGLDLGLIAGAPFLHVPEPDRMVNRRPTWFDFTGPRAEAQHWQALLPLMLWDDELLRVDSVFTVQRGRGFDLRPTAVPTTLHIYQDHQGRENEVEVRETGAFLVPPTSLDALTAFCTAISAKIDAVMTGVTHERRQGRQPAR</sequence>
<dbReference type="RefSeq" id="WP_356713668.1">
    <property type="nucleotide sequence ID" value="NZ_JBEXIP010000109.1"/>
</dbReference>
<organism evidence="1 2">
    <name type="scientific">Streptomyces sp. 900116325</name>
    <dbReference type="NCBI Taxonomy" id="3154295"/>
    <lineage>
        <taxon>Bacteria</taxon>
        <taxon>Bacillati</taxon>
        <taxon>Actinomycetota</taxon>
        <taxon>Actinomycetes</taxon>
        <taxon>Kitasatosporales</taxon>
        <taxon>Streptomycetaceae</taxon>
        <taxon>Streptomyces</taxon>
    </lineage>
</organism>
<reference evidence="1 2" key="1">
    <citation type="submission" date="2024-06" db="EMBL/GenBank/DDBJ databases">
        <title>The Natural Products Discovery Center: Release of the First 8490 Sequenced Strains for Exploring Actinobacteria Biosynthetic Diversity.</title>
        <authorList>
            <person name="Kalkreuter E."/>
            <person name="Kautsar S.A."/>
            <person name="Yang D."/>
            <person name="Bader C.D."/>
            <person name="Teijaro C.N."/>
            <person name="Fluegel L."/>
            <person name="Davis C.M."/>
            <person name="Simpson J.R."/>
            <person name="Lauterbach L."/>
            <person name="Steele A.D."/>
            <person name="Gui C."/>
            <person name="Meng S."/>
            <person name="Li G."/>
            <person name="Viehrig K."/>
            <person name="Ye F."/>
            <person name="Su P."/>
            <person name="Kiefer A.F."/>
            <person name="Nichols A."/>
            <person name="Cepeda A.J."/>
            <person name="Yan W."/>
            <person name="Fan B."/>
            <person name="Jiang Y."/>
            <person name="Adhikari A."/>
            <person name="Zheng C.-J."/>
            <person name="Schuster L."/>
            <person name="Cowan T.M."/>
            <person name="Smanski M.J."/>
            <person name="Chevrette M.G."/>
            <person name="De Carvalho L.P.S."/>
            <person name="Shen B."/>
        </authorList>
    </citation>
    <scope>NUCLEOTIDE SEQUENCE [LARGE SCALE GENOMIC DNA]</scope>
    <source>
        <strain evidence="1 2">NPDC005137</strain>
    </source>
</reference>
<evidence type="ECO:0000313" key="1">
    <source>
        <dbReference type="EMBL" id="MET8439250.1"/>
    </source>
</evidence>
<comment type="caution">
    <text evidence="1">The sequence shown here is derived from an EMBL/GenBank/DDBJ whole genome shotgun (WGS) entry which is preliminary data.</text>
</comment>
<dbReference type="EMBL" id="JBEXIP010000109">
    <property type="protein sequence ID" value="MET8439250.1"/>
    <property type="molecule type" value="Genomic_DNA"/>
</dbReference>
<dbReference type="Proteomes" id="UP001550044">
    <property type="component" value="Unassembled WGS sequence"/>
</dbReference>
<accession>A0ABV2UN16</accession>
<gene>
    <name evidence="1" type="ORF">ABZV61_42770</name>
</gene>
<name>A0ABV2UN16_9ACTN</name>
<evidence type="ECO:0000313" key="2">
    <source>
        <dbReference type="Proteomes" id="UP001550044"/>
    </source>
</evidence>
<protein>
    <submittedName>
        <fullName evidence="1">Uncharacterized protein</fullName>
    </submittedName>
</protein>
<keyword evidence="2" id="KW-1185">Reference proteome</keyword>